<dbReference type="PANTHER" id="PTHR46354">
    <property type="entry name" value="DOG1 DOMAIN-CONTAINING PROTEIN"/>
    <property type="match status" value="1"/>
</dbReference>
<dbReference type="GO" id="GO:0006351">
    <property type="term" value="P:DNA-templated transcription"/>
    <property type="evidence" value="ECO:0007669"/>
    <property type="project" value="InterPro"/>
</dbReference>
<gene>
    <name evidence="2" type="ORF">J5N97_015359</name>
</gene>
<reference evidence="2" key="1">
    <citation type="submission" date="2021-03" db="EMBL/GenBank/DDBJ databases">
        <authorList>
            <person name="Li Z."/>
            <person name="Yang C."/>
        </authorList>
    </citation>
    <scope>NUCLEOTIDE SEQUENCE</scope>
    <source>
        <strain evidence="2">Dzin_1.0</strain>
        <tissue evidence="2">Leaf</tissue>
    </source>
</reference>
<protein>
    <recommendedName>
        <fullName evidence="1">DOG1 domain-containing protein</fullName>
    </recommendedName>
</protein>
<dbReference type="Pfam" id="PF14144">
    <property type="entry name" value="DOG1"/>
    <property type="match status" value="1"/>
</dbReference>
<evidence type="ECO:0000313" key="2">
    <source>
        <dbReference type="EMBL" id="KAJ0979885.1"/>
    </source>
</evidence>
<evidence type="ECO:0000259" key="1">
    <source>
        <dbReference type="PROSITE" id="PS51806"/>
    </source>
</evidence>
<dbReference type="InterPro" id="IPR051886">
    <property type="entry name" value="Seed_Dev/Stress_Resp_Reg"/>
</dbReference>
<reference evidence="2" key="2">
    <citation type="journal article" date="2022" name="Hortic Res">
        <title>The genome of Dioscorea zingiberensis sheds light on the biosynthesis, origin and evolution of the medicinally important diosgenin saponins.</title>
        <authorList>
            <person name="Li Y."/>
            <person name="Tan C."/>
            <person name="Li Z."/>
            <person name="Guo J."/>
            <person name="Li S."/>
            <person name="Chen X."/>
            <person name="Wang C."/>
            <person name="Dai X."/>
            <person name="Yang H."/>
            <person name="Song W."/>
            <person name="Hou L."/>
            <person name="Xu J."/>
            <person name="Tong Z."/>
            <person name="Xu A."/>
            <person name="Yuan X."/>
            <person name="Wang W."/>
            <person name="Yang Q."/>
            <person name="Chen L."/>
            <person name="Sun Z."/>
            <person name="Wang K."/>
            <person name="Pan B."/>
            <person name="Chen J."/>
            <person name="Bao Y."/>
            <person name="Liu F."/>
            <person name="Qi X."/>
            <person name="Gang D.R."/>
            <person name="Wen J."/>
            <person name="Li J."/>
        </authorList>
    </citation>
    <scope>NUCLEOTIDE SEQUENCE</scope>
    <source>
        <strain evidence="2">Dzin_1.0</strain>
    </source>
</reference>
<evidence type="ECO:0000313" key="3">
    <source>
        <dbReference type="Proteomes" id="UP001085076"/>
    </source>
</evidence>
<dbReference type="EMBL" id="JAGGNH010000003">
    <property type="protein sequence ID" value="KAJ0979885.1"/>
    <property type="molecule type" value="Genomic_DNA"/>
</dbReference>
<dbReference type="PANTHER" id="PTHR46354:SF25">
    <property type="entry name" value="OS01G0306400 PROTEIN"/>
    <property type="match status" value="1"/>
</dbReference>
<dbReference type="Proteomes" id="UP001085076">
    <property type="component" value="Miscellaneous, Linkage group lg03"/>
</dbReference>
<dbReference type="OrthoDB" id="781635at2759"/>
<keyword evidence="3" id="KW-1185">Reference proteome</keyword>
<name>A0A9D5CX05_9LILI</name>
<dbReference type="GO" id="GO:0043565">
    <property type="term" value="F:sequence-specific DNA binding"/>
    <property type="evidence" value="ECO:0007669"/>
    <property type="project" value="InterPro"/>
</dbReference>
<dbReference type="InterPro" id="IPR025422">
    <property type="entry name" value="TGA_domain"/>
</dbReference>
<proteinExistence type="predicted"/>
<dbReference type="PROSITE" id="PS51806">
    <property type="entry name" value="DOG1"/>
    <property type="match status" value="1"/>
</dbReference>
<accession>A0A9D5CX05</accession>
<organism evidence="2 3">
    <name type="scientific">Dioscorea zingiberensis</name>
    <dbReference type="NCBI Taxonomy" id="325984"/>
    <lineage>
        <taxon>Eukaryota</taxon>
        <taxon>Viridiplantae</taxon>
        <taxon>Streptophyta</taxon>
        <taxon>Embryophyta</taxon>
        <taxon>Tracheophyta</taxon>
        <taxon>Spermatophyta</taxon>
        <taxon>Magnoliopsida</taxon>
        <taxon>Liliopsida</taxon>
        <taxon>Dioscoreales</taxon>
        <taxon>Dioscoreaceae</taxon>
        <taxon>Dioscorea</taxon>
    </lineage>
</organism>
<comment type="caution">
    <text evidence="2">The sequence shown here is derived from an EMBL/GenBank/DDBJ whole genome shotgun (WGS) entry which is preliminary data.</text>
</comment>
<dbReference type="AlphaFoldDB" id="A0A9D5CX05"/>
<feature type="domain" description="DOG1" evidence="1">
    <location>
        <begin position="1"/>
        <end position="200"/>
    </location>
</feature>
<sequence>MESYYPGWMARQEHLLGELLSVRRDDEAAQRALIARVLDHYHEYYNQKSRTDVLLLFSPSWLTPLERTFLWAAGWRPSLAFRLLPRATVEPLTAAQASAVEELRRATAAKEKEVGEGLARVQEAVASTEMLRLSRGESDGAAGNAAQAVLAELNALVSAADAIRADTVNNLVEILTPSQTVDFLAAAARLHIRIRLKLSE</sequence>